<feature type="transmembrane region" description="Helical" evidence="9">
    <location>
        <begin position="98"/>
        <end position="119"/>
    </location>
</feature>
<dbReference type="Proteomes" id="UP000000933">
    <property type="component" value="Chromosome"/>
</dbReference>
<evidence type="ECO:0000256" key="1">
    <source>
        <dbReference type="ARBA" id="ARBA00004651"/>
    </source>
</evidence>
<dbReference type="GO" id="GO:0005315">
    <property type="term" value="F:phosphate transmembrane transporter activity"/>
    <property type="evidence" value="ECO:0007669"/>
    <property type="project" value="InterPro"/>
</dbReference>
<feature type="transmembrane region" description="Helical" evidence="9">
    <location>
        <begin position="166"/>
        <end position="188"/>
    </location>
</feature>
<keyword evidence="5 9" id="KW-1003">Cell membrane</keyword>
<dbReference type="InterPro" id="IPR035906">
    <property type="entry name" value="MetI-like_sf"/>
</dbReference>
<evidence type="ECO:0000256" key="8">
    <source>
        <dbReference type="ARBA" id="ARBA00023136"/>
    </source>
</evidence>
<feature type="transmembrane region" description="Helical" evidence="9">
    <location>
        <begin position="278"/>
        <end position="303"/>
    </location>
</feature>
<dbReference type="PATRIC" id="fig|761659.10.peg.2745"/>
<dbReference type="RefSeq" id="WP_011405019.1">
    <property type="nucleotide sequence ID" value="NC_014032.1"/>
</dbReference>
<organism evidence="11 12">
    <name type="scientific">Salinibacter ruber (strain M8)</name>
    <dbReference type="NCBI Taxonomy" id="761659"/>
    <lineage>
        <taxon>Bacteria</taxon>
        <taxon>Pseudomonadati</taxon>
        <taxon>Rhodothermota</taxon>
        <taxon>Rhodothermia</taxon>
        <taxon>Rhodothermales</taxon>
        <taxon>Salinibacteraceae</taxon>
        <taxon>Salinibacter</taxon>
    </lineage>
</organism>
<evidence type="ECO:0000313" key="11">
    <source>
        <dbReference type="EMBL" id="CBH25442.1"/>
    </source>
</evidence>
<evidence type="ECO:0000256" key="2">
    <source>
        <dbReference type="ARBA" id="ARBA00007069"/>
    </source>
</evidence>
<name>D5HBN7_SALRM</name>
<dbReference type="InterPro" id="IPR000515">
    <property type="entry name" value="MetI-like"/>
</dbReference>
<keyword evidence="6 9" id="KW-0812">Transmembrane</keyword>
<evidence type="ECO:0000256" key="6">
    <source>
        <dbReference type="ARBA" id="ARBA00022692"/>
    </source>
</evidence>
<dbReference type="NCBIfam" id="TIGR00974">
    <property type="entry name" value="3a0107s02c"/>
    <property type="match status" value="1"/>
</dbReference>
<gene>
    <name evidence="11" type="primary">pstA</name>
    <name evidence="11" type="ordered locus">SRM_02521</name>
</gene>
<comment type="subcellular location">
    <subcellularLocation>
        <location evidence="1 9">Cell membrane</location>
        <topology evidence="1 9">Multi-pass membrane protein</topology>
    </subcellularLocation>
</comment>
<reference evidence="11 12" key="1">
    <citation type="journal article" date="2010" name="ISME J.">
        <title>Fine-scale evolution: genomic, phenotypic and ecological differentiation in two coexisting Salinibacter ruber strains.</title>
        <authorList>
            <person name="Pena A."/>
            <person name="Teeling H."/>
            <person name="Huerta-Cepas J."/>
            <person name="Santos F."/>
            <person name="Yarza P."/>
            <person name="Brito-Echeverria J."/>
            <person name="Lucio M."/>
            <person name="Schmitt-Kopplin P."/>
            <person name="Meseguer I."/>
            <person name="Schenowitz C."/>
            <person name="Dossat C."/>
            <person name="Barbe V."/>
            <person name="Dopazo J."/>
            <person name="Rossello-Mora R."/>
            <person name="Schuler M."/>
            <person name="Glockner F.O."/>
            <person name="Amann R."/>
            <person name="Gabaldon T."/>
            <person name="Anton J."/>
        </authorList>
    </citation>
    <scope>NUCLEOTIDE SEQUENCE [LARGE SCALE GENOMIC DNA]</scope>
    <source>
        <strain evidence="11 12">M8</strain>
    </source>
</reference>
<keyword evidence="4" id="KW-0813">Transport</keyword>
<dbReference type="KEGG" id="srm:SRM_02521"/>
<dbReference type="GO" id="GO:0035435">
    <property type="term" value="P:phosphate ion transmembrane transport"/>
    <property type="evidence" value="ECO:0007669"/>
    <property type="project" value="InterPro"/>
</dbReference>
<evidence type="ECO:0000256" key="7">
    <source>
        <dbReference type="ARBA" id="ARBA00022989"/>
    </source>
</evidence>
<accession>D5HBN7</accession>
<feature type="transmembrane region" description="Helical" evidence="9">
    <location>
        <begin position="209"/>
        <end position="231"/>
    </location>
</feature>
<dbReference type="PROSITE" id="PS50928">
    <property type="entry name" value="ABC_TM1"/>
    <property type="match status" value="1"/>
</dbReference>
<evidence type="ECO:0000259" key="10">
    <source>
        <dbReference type="PROSITE" id="PS50928"/>
    </source>
</evidence>
<evidence type="ECO:0000313" key="12">
    <source>
        <dbReference type="Proteomes" id="UP000000933"/>
    </source>
</evidence>
<evidence type="ECO:0000256" key="4">
    <source>
        <dbReference type="ARBA" id="ARBA00022448"/>
    </source>
</evidence>
<dbReference type="InterPro" id="IPR005672">
    <property type="entry name" value="Phosphate_PstA"/>
</dbReference>
<feature type="transmembrane region" description="Helical" evidence="9">
    <location>
        <begin position="139"/>
        <end position="160"/>
    </location>
</feature>
<evidence type="ECO:0000256" key="9">
    <source>
        <dbReference type="RuleBase" id="RU363043"/>
    </source>
</evidence>
<dbReference type="Pfam" id="PF00528">
    <property type="entry name" value="BPD_transp_1"/>
    <property type="match status" value="1"/>
</dbReference>
<dbReference type="PANTHER" id="PTHR43470">
    <property type="entry name" value="PHOSPHATE TRANSPORT SYSTEM PERMEASE PROTEIN PSTA-RELATED"/>
    <property type="match status" value="1"/>
</dbReference>
<reference evidence="12" key="2">
    <citation type="submission" date="2010-04" db="EMBL/GenBank/DDBJ databases">
        <title>Genome sequence of Salinibacter ruber M8.</title>
        <authorList>
            <consortium name="Genoscope"/>
        </authorList>
    </citation>
    <scope>NUCLEOTIDE SEQUENCE [LARGE SCALE GENOMIC DNA]</scope>
    <source>
        <strain evidence="12">M8</strain>
    </source>
</reference>
<proteinExistence type="inferred from homology"/>
<dbReference type="EMBL" id="FP565814">
    <property type="protein sequence ID" value="CBH25442.1"/>
    <property type="molecule type" value="Genomic_DNA"/>
</dbReference>
<dbReference type="GO" id="GO:0005886">
    <property type="term" value="C:plasma membrane"/>
    <property type="evidence" value="ECO:0007669"/>
    <property type="project" value="UniProtKB-SubCell"/>
</dbReference>
<comment type="similarity">
    <text evidence="2 9">Belongs to the binding-protein-dependent transport system permease family. CysTW subfamily.</text>
</comment>
<dbReference type="PANTHER" id="PTHR43470:SF5">
    <property type="entry name" value="PHOSPHATE TRANSPORT SYSTEM PERMEASE PROTEIN PSTA"/>
    <property type="match status" value="1"/>
</dbReference>
<dbReference type="HOGENOM" id="CLU_033621_2_1_10"/>
<keyword evidence="8 9" id="KW-0472">Membrane</keyword>
<dbReference type="AlphaFoldDB" id="D5HBN7"/>
<dbReference type="SUPFAM" id="SSF161098">
    <property type="entry name" value="MetI-like"/>
    <property type="match status" value="1"/>
</dbReference>
<sequence>MHALPAPCSSTRAFIPRTSMEPSEDGSFQTHRSRRKRIGIALAGILFLATIFGVVVLVTLLVDVVTSGTPWLDGRFITSFPSRNPGEAGIKSALFGSLWLMGLTALISVPLGVASAVYLEEYARDGWFLRLIQINIANLAGVPSVVYGILGLALFVRFAALGQSLLAGALTLSLLILPIIIISTQEALRSIPSGIRENAYALGATRWQVIWSHVLPMAAPGIFTGVILALSRAIGETAPLILIGALTFVPFLPRGALDQFTALPIQIFNWTARPQSEFEGLAAAAIVVLMILLFTMNLTAILLRNYFEERRAGS</sequence>
<protein>
    <recommendedName>
        <fullName evidence="3 9">Phosphate transport system permease protein PstA</fullName>
    </recommendedName>
</protein>
<evidence type="ECO:0000256" key="3">
    <source>
        <dbReference type="ARBA" id="ARBA00016864"/>
    </source>
</evidence>
<feature type="transmembrane region" description="Helical" evidence="9">
    <location>
        <begin position="38"/>
        <end position="62"/>
    </location>
</feature>
<dbReference type="Gene3D" id="1.10.3720.10">
    <property type="entry name" value="MetI-like"/>
    <property type="match status" value="1"/>
</dbReference>
<feature type="domain" description="ABC transmembrane type-1" evidence="10">
    <location>
        <begin position="94"/>
        <end position="300"/>
    </location>
</feature>
<dbReference type="CDD" id="cd06261">
    <property type="entry name" value="TM_PBP2"/>
    <property type="match status" value="1"/>
</dbReference>
<evidence type="ECO:0000256" key="5">
    <source>
        <dbReference type="ARBA" id="ARBA00022475"/>
    </source>
</evidence>
<keyword evidence="7 9" id="KW-1133">Transmembrane helix</keyword>